<dbReference type="Pfam" id="PF02371">
    <property type="entry name" value="Transposase_20"/>
    <property type="match status" value="1"/>
</dbReference>
<gene>
    <name evidence="2" type="ORF">SAMN02745133_02290</name>
</gene>
<dbReference type="PANTHER" id="PTHR33055">
    <property type="entry name" value="TRANSPOSASE FOR INSERTION SEQUENCE ELEMENT IS1111A"/>
    <property type="match status" value="1"/>
</dbReference>
<name>A0A1M5AHA2_9FIRM</name>
<evidence type="ECO:0000313" key="2">
    <source>
        <dbReference type="EMBL" id="SHF29641.1"/>
    </source>
</evidence>
<dbReference type="AlphaFoldDB" id="A0A1M5AHA2"/>
<dbReference type="PANTHER" id="PTHR33055:SF15">
    <property type="entry name" value="TRANSPOSASE-RELATED"/>
    <property type="match status" value="1"/>
</dbReference>
<dbReference type="InterPro" id="IPR003346">
    <property type="entry name" value="Transposase_20"/>
</dbReference>
<keyword evidence="3" id="KW-1185">Reference proteome</keyword>
<dbReference type="NCBIfam" id="NF033542">
    <property type="entry name" value="transpos_IS110"/>
    <property type="match status" value="1"/>
</dbReference>
<evidence type="ECO:0000259" key="1">
    <source>
        <dbReference type="Pfam" id="PF02371"/>
    </source>
</evidence>
<dbReference type="GO" id="GO:0004803">
    <property type="term" value="F:transposase activity"/>
    <property type="evidence" value="ECO:0007669"/>
    <property type="project" value="InterPro"/>
</dbReference>
<protein>
    <submittedName>
        <fullName evidence="2">Transposase IS116/IS110/IS902 family protein</fullName>
    </submittedName>
</protein>
<dbReference type="InterPro" id="IPR047650">
    <property type="entry name" value="Transpos_IS110"/>
</dbReference>
<feature type="domain" description="Transposase IS116/IS110/IS902 C-terminal" evidence="1">
    <location>
        <begin position="39"/>
        <end position="125"/>
    </location>
</feature>
<reference evidence="3" key="1">
    <citation type="submission" date="2016-11" db="EMBL/GenBank/DDBJ databases">
        <authorList>
            <person name="Varghese N."/>
            <person name="Submissions S."/>
        </authorList>
    </citation>
    <scope>NUCLEOTIDE SEQUENCE [LARGE SCALE GENOMIC DNA]</scope>
    <source>
        <strain evidence="3">DSM 12395</strain>
    </source>
</reference>
<accession>A0A1M5AHA2</accession>
<dbReference type="GO" id="GO:0006313">
    <property type="term" value="P:DNA transposition"/>
    <property type="evidence" value="ECO:0007669"/>
    <property type="project" value="InterPro"/>
</dbReference>
<organism evidence="2 3">
    <name type="scientific">Desulforamulus putei DSM 12395</name>
    <dbReference type="NCBI Taxonomy" id="1121429"/>
    <lineage>
        <taxon>Bacteria</taxon>
        <taxon>Bacillati</taxon>
        <taxon>Bacillota</taxon>
        <taxon>Clostridia</taxon>
        <taxon>Eubacteriales</taxon>
        <taxon>Peptococcaceae</taxon>
        <taxon>Desulforamulus</taxon>
    </lineage>
</organism>
<sequence>MQESVDITLAMSLETIRFFEKQQKKIDQAIAKEIKAIPHTLETIPGIGPVYAAGIIAEIGDISRFDNHNSLAKFAGLTWRQNQSSKFNAQDIPLTRSGNYYLRYYLVEAANSVRVWEPEYDEFYRRKYAEARHHHHKRALVLTARKLVRMVFALLSEGQIYQQRRVN</sequence>
<dbReference type="STRING" id="1121429.SAMN02745133_02290"/>
<dbReference type="GO" id="GO:0003677">
    <property type="term" value="F:DNA binding"/>
    <property type="evidence" value="ECO:0007669"/>
    <property type="project" value="InterPro"/>
</dbReference>
<proteinExistence type="predicted"/>
<evidence type="ECO:0000313" key="3">
    <source>
        <dbReference type="Proteomes" id="UP000184148"/>
    </source>
</evidence>
<dbReference type="EMBL" id="FQUY01000017">
    <property type="protein sequence ID" value="SHF29641.1"/>
    <property type="molecule type" value="Genomic_DNA"/>
</dbReference>
<dbReference type="Proteomes" id="UP000184148">
    <property type="component" value="Unassembled WGS sequence"/>
</dbReference>